<dbReference type="EMBL" id="JAAAUQ010000351">
    <property type="protein sequence ID" value="KAF9151120.1"/>
    <property type="molecule type" value="Genomic_DNA"/>
</dbReference>
<keyword evidence="4" id="KW-1185">Reference proteome</keyword>
<feature type="compositionally biased region" description="Low complexity" evidence="1">
    <location>
        <begin position="468"/>
        <end position="490"/>
    </location>
</feature>
<feature type="compositionally biased region" description="Low complexity" evidence="1">
    <location>
        <begin position="219"/>
        <end position="231"/>
    </location>
</feature>
<evidence type="ECO:0000313" key="3">
    <source>
        <dbReference type="EMBL" id="KAF9151120.1"/>
    </source>
</evidence>
<feature type="compositionally biased region" description="Polar residues" evidence="1">
    <location>
        <begin position="252"/>
        <end position="263"/>
    </location>
</feature>
<proteinExistence type="predicted"/>
<protein>
    <recommendedName>
        <fullName evidence="5">Disintegrin domain-containing protein</fullName>
    </recommendedName>
</protein>
<evidence type="ECO:0000256" key="2">
    <source>
        <dbReference type="SAM" id="Phobius"/>
    </source>
</evidence>
<accession>A0A9P5VB49</accession>
<feature type="region of interest" description="Disordered" evidence="1">
    <location>
        <begin position="461"/>
        <end position="491"/>
    </location>
</feature>
<sequence>TPDCDAVEMCSGKSGKCPANKKTCPKSHSSVPSNSTTSCGAELCTERDLQCQSQQSDSSYNFVTACPTTTASCQMSCSDPTDTVSHPPRCLSLLVNFEDGTACGEGGVCTSGSCVGDKSNSAFFKKNTITFAIGGGCIVVAFFFCFFGIICSRRRKRLQKQKERKQEDSYQMAETNDRDLYRKSNIRIGLDPNENGVVGVLTPYDGSYGSGNLTRRPSAGTMARAGGRTTGPYAPDALMTEQEMVLDLESDSNQRMGPSLSNWPTPPTTRERTGYFDIPPTGGGSKGKGTLQKSPSVGNHIMYVPPPLPPPAITTPATSKVPGGISPYADEAMIVFPPDSPPRPVNSNAKALSSQHAPTIRIGEIAASQGPNAATTADANDDEPSFLDLNNTLTVDRYNKTTPAKDRTSVNSFFSGLALDDPSPESYSLPPILPEPSFASEEYVMPAPIARVIPVPTPRGITPPSPVPSAAIPPLSSAKSTKSNNKNHNNAPHQLSAYERQQEEIQVASCFAQDLGFEIVHPSPNGSPRHKAATPTGSRRL</sequence>
<gene>
    <name evidence="3" type="ORF">BG015_007078</name>
</gene>
<evidence type="ECO:0008006" key="5">
    <source>
        <dbReference type="Google" id="ProtNLM"/>
    </source>
</evidence>
<dbReference type="OrthoDB" id="5951731at2759"/>
<feature type="transmembrane region" description="Helical" evidence="2">
    <location>
        <begin position="129"/>
        <end position="152"/>
    </location>
</feature>
<organism evidence="3 4">
    <name type="scientific">Linnemannia schmuckeri</name>
    <dbReference type="NCBI Taxonomy" id="64567"/>
    <lineage>
        <taxon>Eukaryota</taxon>
        <taxon>Fungi</taxon>
        <taxon>Fungi incertae sedis</taxon>
        <taxon>Mucoromycota</taxon>
        <taxon>Mortierellomycotina</taxon>
        <taxon>Mortierellomycetes</taxon>
        <taxon>Mortierellales</taxon>
        <taxon>Mortierellaceae</taxon>
        <taxon>Linnemannia</taxon>
    </lineage>
</organism>
<keyword evidence="2" id="KW-0812">Transmembrane</keyword>
<comment type="caution">
    <text evidence="3">The sequence shown here is derived from an EMBL/GenBank/DDBJ whole genome shotgun (WGS) entry which is preliminary data.</text>
</comment>
<dbReference type="Proteomes" id="UP000748756">
    <property type="component" value="Unassembled WGS sequence"/>
</dbReference>
<keyword evidence="2" id="KW-1133">Transmembrane helix</keyword>
<feature type="region of interest" description="Disordered" evidence="1">
    <location>
        <begin position="518"/>
        <end position="541"/>
    </location>
</feature>
<reference evidence="3" key="1">
    <citation type="journal article" date="2020" name="Fungal Divers.">
        <title>Resolving the Mortierellaceae phylogeny through synthesis of multi-gene phylogenetics and phylogenomics.</title>
        <authorList>
            <person name="Vandepol N."/>
            <person name="Liber J."/>
            <person name="Desiro A."/>
            <person name="Na H."/>
            <person name="Kennedy M."/>
            <person name="Barry K."/>
            <person name="Grigoriev I.V."/>
            <person name="Miller A.N."/>
            <person name="O'Donnell K."/>
            <person name="Stajich J.E."/>
            <person name="Bonito G."/>
        </authorList>
    </citation>
    <scope>NUCLEOTIDE SEQUENCE</scope>
    <source>
        <strain evidence="3">NRRL 6426</strain>
    </source>
</reference>
<evidence type="ECO:0000256" key="1">
    <source>
        <dbReference type="SAM" id="MobiDB-lite"/>
    </source>
</evidence>
<feature type="region of interest" description="Disordered" evidence="1">
    <location>
        <begin position="209"/>
        <end position="232"/>
    </location>
</feature>
<keyword evidence="2" id="KW-0472">Membrane</keyword>
<feature type="non-terminal residue" evidence="3">
    <location>
        <position position="541"/>
    </location>
</feature>
<evidence type="ECO:0000313" key="4">
    <source>
        <dbReference type="Proteomes" id="UP000748756"/>
    </source>
</evidence>
<feature type="region of interest" description="Disordered" evidence="1">
    <location>
        <begin position="252"/>
        <end position="291"/>
    </location>
</feature>
<name>A0A9P5VB49_9FUNG</name>
<dbReference type="AlphaFoldDB" id="A0A9P5VB49"/>